<reference evidence="3" key="1">
    <citation type="submission" date="2021-01" db="EMBL/GenBank/DDBJ databases">
        <authorList>
            <person name="Corre E."/>
            <person name="Pelletier E."/>
            <person name="Niang G."/>
            <person name="Scheremetjew M."/>
            <person name="Finn R."/>
            <person name="Kale V."/>
            <person name="Holt S."/>
            <person name="Cochrane G."/>
            <person name="Meng A."/>
            <person name="Brown T."/>
            <person name="Cohen L."/>
        </authorList>
    </citation>
    <scope>NUCLEOTIDE SEQUENCE</scope>
    <source>
        <strain evidence="3">CCAP979/52</strain>
    </source>
</reference>
<dbReference type="GO" id="GO:0140268">
    <property type="term" value="C:endoplasmic reticulum-plasma membrane contact site"/>
    <property type="evidence" value="ECO:0007669"/>
    <property type="project" value="TreeGrafter"/>
</dbReference>
<dbReference type="GO" id="GO:0005886">
    <property type="term" value="C:plasma membrane"/>
    <property type="evidence" value="ECO:0007669"/>
    <property type="project" value="TreeGrafter"/>
</dbReference>
<dbReference type="Gene3D" id="2.30.29.30">
    <property type="entry name" value="Pleckstrin-homology domain (PH domain)/Phosphotyrosine-binding domain (PTB)"/>
    <property type="match status" value="1"/>
</dbReference>
<evidence type="ECO:0000313" key="3">
    <source>
        <dbReference type="EMBL" id="CAD8623584.1"/>
    </source>
</evidence>
<dbReference type="EMBL" id="HBEZ01002157">
    <property type="protein sequence ID" value="CAD8623584.1"/>
    <property type="molecule type" value="Transcribed_RNA"/>
</dbReference>
<proteinExistence type="predicted"/>
<dbReference type="PANTHER" id="PTHR23319">
    <property type="entry name" value="GRAM DOMAIN CONTAINING 1B, ISOFORM E"/>
    <property type="match status" value="1"/>
</dbReference>
<accession>A0A7S0LV29</accession>
<dbReference type="GO" id="GO:0005789">
    <property type="term" value="C:endoplasmic reticulum membrane"/>
    <property type="evidence" value="ECO:0007669"/>
    <property type="project" value="TreeGrafter"/>
</dbReference>
<dbReference type="GO" id="GO:0120015">
    <property type="term" value="F:sterol transfer activity"/>
    <property type="evidence" value="ECO:0007669"/>
    <property type="project" value="TreeGrafter"/>
</dbReference>
<gene>
    <name evidence="3" type="ORF">CCUR1050_LOCUS1259</name>
</gene>
<sequence length="267" mass="29958">MNSAIQQLRQRNFVSEMLPSSLIRFLGGSINRSKPSPQTSEDKAGSPDMKFLLPSPHCSYDIAQARFSLPSTEDVLGIYICALQKRNGSLRHGRLYIFHNYVAFASDLPGFSYSMLLKLVDVSRIKKAKTLLVVPNAIRFYMVEGTSHCFTSFMSRNEAYYQILDLWLIAKEKDAANTEISQAEDTALCSTRSCSAITADCCSMKKYRSRPSHNPEPAQNEQPLTNEPHGVKPDSPPLEKEGAQHCHCTAHSRTRSFEFQPRFTPAS</sequence>
<dbReference type="InterPro" id="IPR004182">
    <property type="entry name" value="GRAM"/>
</dbReference>
<dbReference type="AlphaFoldDB" id="A0A7S0LV29"/>
<name>A0A7S0LV29_9CRYP</name>
<dbReference type="GO" id="GO:0032366">
    <property type="term" value="P:intracellular sterol transport"/>
    <property type="evidence" value="ECO:0007669"/>
    <property type="project" value="TreeGrafter"/>
</dbReference>
<evidence type="ECO:0000256" key="1">
    <source>
        <dbReference type="SAM" id="MobiDB-lite"/>
    </source>
</evidence>
<feature type="compositionally biased region" description="Basic and acidic residues" evidence="1">
    <location>
        <begin position="229"/>
        <end position="244"/>
    </location>
</feature>
<dbReference type="PANTHER" id="PTHR23319:SF4">
    <property type="entry name" value="GRAM DOMAIN CONTAINING 1B, ISOFORM E"/>
    <property type="match status" value="1"/>
</dbReference>
<dbReference type="InterPro" id="IPR051482">
    <property type="entry name" value="Cholesterol_transport"/>
</dbReference>
<feature type="domain" description="GRAM" evidence="2">
    <location>
        <begin position="61"/>
        <end position="129"/>
    </location>
</feature>
<dbReference type="Pfam" id="PF02893">
    <property type="entry name" value="GRAM"/>
    <property type="match status" value="1"/>
</dbReference>
<protein>
    <recommendedName>
        <fullName evidence="2">GRAM domain-containing protein</fullName>
    </recommendedName>
</protein>
<organism evidence="3">
    <name type="scientific">Cryptomonas curvata</name>
    <dbReference type="NCBI Taxonomy" id="233186"/>
    <lineage>
        <taxon>Eukaryota</taxon>
        <taxon>Cryptophyceae</taxon>
        <taxon>Cryptomonadales</taxon>
        <taxon>Cryptomonadaceae</taxon>
        <taxon>Cryptomonas</taxon>
    </lineage>
</organism>
<dbReference type="InterPro" id="IPR011993">
    <property type="entry name" value="PH-like_dom_sf"/>
</dbReference>
<evidence type="ECO:0000259" key="2">
    <source>
        <dbReference type="SMART" id="SM00568"/>
    </source>
</evidence>
<dbReference type="GO" id="GO:0032934">
    <property type="term" value="F:sterol binding"/>
    <property type="evidence" value="ECO:0007669"/>
    <property type="project" value="TreeGrafter"/>
</dbReference>
<feature type="region of interest" description="Disordered" evidence="1">
    <location>
        <begin position="208"/>
        <end position="247"/>
    </location>
</feature>
<dbReference type="SMART" id="SM00568">
    <property type="entry name" value="GRAM"/>
    <property type="match status" value="1"/>
</dbReference>